<feature type="domain" description="Flavodoxin-like fold" evidence="7">
    <location>
        <begin position="1"/>
        <end position="197"/>
    </location>
</feature>
<gene>
    <name evidence="6" type="primary">azoR</name>
    <name evidence="8" type="ORF">J2W50_001480</name>
</gene>
<dbReference type="RefSeq" id="WP_102662244.1">
    <property type="nucleotide sequence ID" value="NZ_JAVDSJ010000002.1"/>
</dbReference>
<dbReference type="PANTHER" id="PTHR43741:SF4">
    <property type="entry name" value="FMN-DEPENDENT NADH:QUINONE OXIDOREDUCTASE"/>
    <property type="match status" value="1"/>
</dbReference>
<dbReference type="InterPro" id="IPR029039">
    <property type="entry name" value="Flavoprotein-like_sf"/>
</dbReference>
<comment type="similarity">
    <text evidence="6">Belongs to the azoreductase type 1 family.</text>
</comment>
<keyword evidence="2 6" id="KW-0288">FMN</keyword>
<protein>
    <recommendedName>
        <fullName evidence="6">FMN dependent NADH:quinone oxidoreductase</fullName>
        <ecNumber evidence="6">1.6.5.-</ecNumber>
    </recommendedName>
    <alternativeName>
        <fullName evidence="6">Azo-dye reductase</fullName>
    </alternativeName>
    <alternativeName>
        <fullName evidence="6">FMN-dependent NADH-azo compound oxidoreductase</fullName>
    </alternativeName>
    <alternativeName>
        <fullName evidence="6">FMN-dependent NADH-azoreductase</fullName>
        <ecNumber evidence="6">1.7.1.17</ecNumber>
    </alternativeName>
</protein>
<evidence type="ECO:0000256" key="5">
    <source>
        <dbReference type="ARBA" id="ARBA00048542"/>
    </source>
</evidence>
<dbReference type="Pfam" id="PF02525">
    <property type="entry name" value="Flavodoxin_2"/>
    <property type="match status" value="1"/>
</dbReference>
<comment type="subunit">
    <text evidence="6">Homodimer.</text>
</comment>
<dbReference type="PANTHER" id="PTHR43741">
    <property type="entry name" value="FMN-DEPENDENT NADH-AZOREDUCTASE 1"/>
    <property type="match status" value="1"/>
</dbReference>
<keyword evidence="3 6" id="KW-0560">Oxidoreductase</keyword>
<evidence type="ECO:0000256" key="1">
    <source>
        <dbReference type="ARBA" id="ARBA00022630"/>
    </source>
</evidence>
<evidence type="ECO:0000313" key="9">
    <source>
        <dbReference type="Proteomes" id="UP001260715"/>
    </source>
</evidence>
<dbReference type="GO" id="GO:0016491">
    <property type="term" value="F:oxidoreductase activity"/>
    <property type="evidence" value="ECO:0007669"/>
    <property type="project" value="UniProtKB-KW"/>
</dbReference>
<organism evidence="8 9">
    <name type="scientific">Herbaspirillum frisingense</name>
    <dbReference type="NCBI Taxonomy" id="92645"/>
    <lineage>
        <taxon>Bacteria</taxon>
        <taxon>Pseudomonadati</taxon>
        <taxon>Pseudomonadota</taxon>
        <taxon>Betaproteobacteria</taxon>
        <taxon>Burkholderiales</taxon>
        <taxon>Oxalobacteraceae</taxon>
        <taxon>Herbaspirillum</taxon>
    </lineage>
</organism>
<comment type="catalytic activity">
    <reaction evidence="5">
        <text>N,N-dimethyl-1,4-phenylenediamine + anthranilate + 2 NAD(+) = 2-(4-dimethylaminophenyl)diazenylbenzoate + 2 NADH + 2 H(+)</text>
        <dbReference type="Rhea" id="RHEA:55872"/>
        <dbReference type="ChEBI" id="CHEBI:15378"/>
        <dbReference type="ChEBI" id="CHEBI:15783"/>
        <dbReference type="ChEBI" id="CHEBI:16567"/>
        <dbReference type="ChEBI" id="CHEBI:57540"/>
        <dbReference type="ChEBI" id="CHEBI:57945"/>
        <dbReference type="ChEBI" id="CHEBI:71579"/>
        <dbReference type="EC" id="1.7.1.17"/>
    </reaction>
    <physiologicalReaction direction="right-to-left" evidence="5">
        <dbReference type="Rhea" id="RHEA:55874"/>
    </physiologicalReaction>
</comment>
<keyword evidence="4 6" id="KW-0520">NAD</keyword>
<accession>A0ABU1PBI5</accession>
<reference evidence="8 9" key="1">
    <citation type="submission" date="2023-07" db="EMBL/GenBank/DDBJ databases">
        <title>Sorghum-associated microbial communities from plants grown in Nebraska, USA.</title>
        <authorList>
            <person name="Schachtman D."/>
        </authorList>
    </citation>
    <scope>NUCLEOTIDE SEQUENCE [LARGE SCALE GENOMIC DNA]</scope>
    <source>
        <strain evidence="8 9">596</strain>
    </source>
</reference>
<dbReference type="EC" id="1.7.1.17" evidence="6"/>
<comment type="function">
    <text evidence="6">Quinone reductase that provides resistance to thiol-specific stress caused by electrophilic quinones.</text>
</comment>
<feature type="binding site" evidence="6">
    <location>
        <position position="9"/>
    </location>
    <ligand>
        <name>FMN</name>
        <dbReference type="ChEBI" id="CHEBI:58210"/>
    </ligand>
</feature>
<evidence type="ECO:0000313" key="8">
    <source>
        <dbReference type="EMBL" id="MDR6583282.1"/>
    </source>
</evidence>
<dbReference type="Proteomes" id="UP001260715">
    <property type="component" value="Unassembled WGS sequence"/>
</dbReference>
<evidence type="ECO:0000256" key="4">
    <source>
        <dbReference type="ARBA" id="ARBA00023027"/>
    </source>
</evidence>
<dbReference type="InterPro" id="IPR023048">
    <property type="entry name" value="NADH:quinone_OxRdtase_FMN_depd"/>
</dbReference>
<sequence length="211" mass="22203">MKILHLDSSILGDASASRVLSAALVEELRSRYPDATVTARDLVAAPIAHLDGPIAGGFRQPGTVTSDAGLRAEHTLSDTLVSELLASDVIVLGAPMYNFSVPSQLKAWLDRIAQPGRTFRYTETGPVGLAGDKAVLVASTRGGMYSSGPAGSMDHQESYLSAFFGFIGIKRVSFVRAELLTKGAELRSTSMRQALDAVPAAVTGLLTREGA</sequence>
<dbReference type="Gene3D" id="3.40.50.360">
    <property type="match status" value="1"/>
</dbReference>
<comment type="caution">
    <text evidence="8">The sequence shown here is derived from an EMBL/GenBank/DDBJ whole genome shotgun (WGS) entry which is preliminary data.</text>
</comment>
<feature type="binding site" evidence="6">
    <location>
        <begin position="96"/>
        <end position="99"/>
    </location>
    <ligand>
        <name>FMN</name>
        <dbReference type="ChEBI" id="CHEBI:58210"/>
    </ligand>
</feature>
<keyword evidence="1 6" id="KW-0285">Flavoprotein</keyword>
<comment type="cofactor">
    <cofactor evidence="6">
        <name>FMN</name>
        <dbReference type="ChEBI" id="CHEBI:58210"/>
    </cofactor>
    <text evidence="6">Binds 1 FMN per subunit.</text>
</comment>
<evidence type="ECO:0000256" key="3">
    <source>
        <dbReference type="ARBA" id="ARBA00023002"/>
    </source>
</evidence>
<name>A0ABU1PBI5_9BURK</name>
<dbReference type="SUPFAM" id="SSF52218">
    <property type="entry name" value="Flavoproteins"/>
    <property type="match status" value="1"/>
</dbReference>
<dbReference type="InterPro" id="IPR050104">
    <property type="entry name" value="FMN-dep_NADH:Q_OxRdtase_AzoR1"/>
</dbReference>
<dbReference type="HAMAP" id="MF_01216">
    <property type="entry name" value="Azoreductase_type1"/>
    <property type="match status" value="1"/>
</dbReference>
<dbReference type="EC" id="1.6.5.-" evidence="6"/>
<proteinExistence type="inferred from homology"/>
<feature type="binding site" evidence="6">
    <location>
        <begin position="140"/>
        <end position="143"/>
    </location>
    <ligand>
        <name>FMN</name>
        <dbReference type="ChEBI" id="CHEBI:58210"/>
    </ligand>
</feature>
<dbReference type="InterPro" id="IPR003680">
    <property type="entry name" value="Flavodoxin_fold"/>
</dbReference>
<comment type="function">
    <text evidence="6">Also exhibits azoreductase activity. Catalyzes the reductive cleavage of the azo bond in aromatic azo compounds to the corresponding amines.</text>
</comment>
<dbReference type="EMBL" id="JAVDSJ010000002">
    <property type="protein sequence ID" value="MDR6583282.1"/>
    <property type="molecule type" value="Genomic_DNA"/>
</dbReference>
<comment type="catalytic activity">
    <reaction evidence="6">
        <text>2 a quinone + NADH + H(+) = 2 a 1,4-benzosemiquinone + NAD(+)</text>
        <dbReference type="Rhea" id="RHEA:65952"/>
        <dbReference type="ChEBI" id="CHEBI:15378"/>
        <dbReference type="ChEBI" id="CHEBI:57540"/>
        <dbReference type="ChEBI" id="CHEBI:57945"/>
        <dbReference type="ChEBI" id="CHEBI:132124"/>
        <dbReference type="ChEBI" id="CHEBI:134225"/>
    </reaction>
</comment>
<feature type="binding site" evidence="6">
    <location>
        <begin position="15"/>
        <end position="17"/>
    </location>
    <ligand>
        <name>FMN</name>
        <dbReference type="ChEBI" id="CHEBI:58210"/>
    </ligand>
</feature>
<evidence type="ECO:0000256" key="6">
    <source>
        <dbReference type="HAMAP-Rule" id="MF_01216"/>
    </source>
</evidence>
<evidence type="ECO:0000256" key="2">
    <source>
        <dbReference type="ARBA" id="ARBA00022643"/>
    </source>
</evidence>
<evidence type="ECO:0000259" key="7">
    <source>
        <dbReference type="Pfam" id="PF02525"/>
    </source>
</evidence>
<keyword evidence="9" id="KW-1185">Reference proteome</keyword>